<dbReference type="InterPro" id="IPR029068">
    <property type="entry name" value="Glyas_Bleomycin-R_OHBP_Dase"/>
</dbReference>
<dbReference type="EMBL" id="QQTP01000003">
    <property type="protein sequence ID" value="RDJ26769.1"/>
    <property type="molecule type" value="Genomic_DNA"/>
</dbReference>
<organism evidence="2 3">
    <name type="scientific">Bosea caraganae</name>
    <dbReference type="NCBI Taxonomy" id="2763117"/>
    <lineage>
        <taxon>Bacteria</taxon>
        <taxon>Pseudomonadati</taxon>
        <taxon>Pseudomonadota</taxon>
        <taxon>Alphaproteobacteria</taxon>
        <taxon>Hyphomicrobiales</taxon>
        <taxon>Boseaceae</taxon>
        <taxon>Bosea</taxon>
    </lineage>
</organism>
<evidence type="ECO:0000313" key="3">
    <source>
        <dbReference type="Proteomes" id="UP000255207"/>
    </source>
</evidence>
<keyword evidence="3" id="KW-1185">Reference proteome</keyword>
<evidence type="ECO:0000313" key="2">
    <source>
        <dbReference type="EMBL" id="RDJ26769.1"/>
    </source>
</evidence>
<dbReference type="CDD" id="cd06588">
    <property type="entry name" value="PhnB_like"/>
    <property type="match status" value="1"/>
</dbReference>
<comment type="caution">
    <text evidence="2">The sequence shown here is derived from an EMBL/GenBank/DDBJ whole genome shotgun (WGS) entry which is preliminary data.</text>
</comment>
<feature type="domain" description="Glyoxalase/fosfomycin resistance/dioxygenase" evidence="1">
    <location>
        <begin position="5"/>
        <end position="130"/>
    </location>
</feature>
<dbReference type="SUPFAM" id="SSF54593">
    <property type="entry name" value="Glyoxalase/Bleomycin resistance protein/Dihydroxybiphenyl dioxygenase"/>
    <property type="match status" value="1"/>
</dbReference>
<protein>
    <submittedName>
        <fullName evidence="2">VOC family protein</fullName>
    </submittedName>
</protein>
<name>A0A370L8R7_9HYPH</name>
<dbReference type="Pfam" id="PF00903">
    <property type="entry name" value="Glyoxalase"/>
    <property type="match status" value="1"/>
</dbReference>
<dbReference type="AlphaFoldDB" id="A0A370L8R7"/>
<accession>A0A370L8R7</accession>
<sequence>MKLSTYLFFPGNCEEAFKHYEKVLGGKITAMMTHEGTPAEAHTPPEWQKKILHACIEVEGQMLMASDAPPERSSGPMQSVAVSVNVPTVDEAERIFKALSDGAKINMPMEETFWSPRFGMLTDRFGTHWMVGTDMPVEVADCGVTTAEVA</sequence>
<dbReference type="PANTHER" id="PTHR33990:SF1">
    <property type="entry name" value="PROTEIN YJDN"/>
    <property type="match status" value="1"/>
</dbReference>
<reference evidence="3" key="1">
    <citation type="submission" date="2018-07" db="EMBL/GenBank/DDBJ databases">
        <authorList>
            <person name="Safronova V.I."/>
            <person name="Chirak E.R."/>
            <person name="Sazanova A.L."/>
        </authorList>
    </citation>
    <scope>NUCLEOTIDE SEQUENCE [LARGE SCALE GENOMIC DNA]</scope>
    <source>
        <strain evidence="3">RCAM04685</strain>
    </source>
</reference>
<dbReference type="Gene3D" id="3.10.180.10">
    <property type="entry name" value="2,3-Dihydroxybiphenyl 1,2-Dioxygenase, domain 1"/>
    <property type="match status" value="1"/>
</dbReference>
<dbReference type="InterPro" id="IPR028973">
    <property type="entry name" value="PhnB-like"/>
</dbReference>
<dbReference type="PANTHER" id="PTHR33990">
    <property type="entry name" value="PROTEIN YJDN-RELATED"/>
    <property type="match status" value="1"/>
</dbReference>
<evidence type="ECO:0000259" key="1">
    <source>
        <dbReference type="Pfam" id="PF00903"/>
    </source>
</evidence>
<dbReference type="OrthoDB" id="9795306at2"/>
<gene>
    <name evidence="2" type="ORF">DWE98_07915</name>
</gene>
<proteinExistence type="predicted"/>
<dbReference type="RefSeq" id="WP_114828653.1">
    <property type="nucleotide sequence ID" value="NZ_QQTO01000001.1"/>
</dbReference>
<dbReference type="Proteomes" id="UP000255207">
    <property type="component" value="Unassembled WGS sequence"/>
</dbReference>
<dbReference type="InterPro" id="IPR004360">
    <property type="entry name" value="Glyas_Fos-R_dOase_dom"/>
</dbReference>